<keyword evidence="2" id="KW-0812">Transmembrane</keyword>
<dbReference type="Proteomes" id="UP001225378">
    <property type="component" value="Chromosome"/>
</dbReference>
<feature type="compositionally biased region" description="Basic and acidic residues" evidence="1">
    <location>
        <begin position="27"/>
        <end position="41"/>
    </location>
</feature>
<evidence type="ECO:0000256" key="1">
    <source>
        <dbReference type="SAM" id="MobiDB-lite"/>
    </source>
</evidence>
<evidence type="ECO:0000313" key="3">
    <source>
        <dbReference type="EMBL" id="XBS21480.1"/>
    </source>
</evidence>
<proteinExistence type="predicted"/>
<name>A0AAU7NWX1_9GAMM</name>
<evidence type="ECO:0000313" key="4">
    <source>
        <dbReference type="Proteomes" id="UP001225378"/>
    </source>
</evidence>
<evidence type="ECO:0000256" key="2">
    <source>
        <dbReference type="SAM" id="Phobius"/>
    </source>
</evidence>
<dbReference type="AlphaFoldDB" id="A0AAU7NWX1"/>
<gene>
    <name evidence="3" type="ORF">Q9L42_004975</name>
</gene>
<sequence length="86" mass="8778">MAELLFILTTVFVAYVVFVVVECEKRKKEEAKQTAKPEAKKPAAAVKAEPAPAAKAAPVAAEKPAAAAKTGSGPCREAGGRQGVAG</sequence>
<dbReference type="RefSeq" id="WP_349432143.1">
    <property type="nucleotide sequence ID" value="NZ_CP157743.1"/>
</dbReference>
<feature type="region of interest" description="Disordered" evidence="1">
    <location>
        <begin position="27"/>
        <end position="86"/>
    </location>
</feature>
<feature type="transmembrane region" description="Helical" evidence="2">
    <location>
        <begin position="6"/>
        <end position="23"/>
    </location>
</feature>
<reference evidence="3 4" key="1">
    <citation type="journal article" date="2024" name="Microbiology">
        <title>Methylomarinum rosea sp. nov., a novel halophilic methanotrophic bacterium from the hypersaline Lake Elton.</title>
        <authorList>
            <person name="Suleimanov R.Z."/>
            <person name="Oshkin I.Y."/>
            <person name="Danilova O.V."/>
            <person name="Suzina N.E."/>
            <person name="Dedysh S.N."/>
        </authorList>
    </citation>
    <scope>NUCLEOTIDE SEQUENCE [LARGE SCALE GENOMIC DNA]</scope>
    <source>
        <strain evidence="3 4">Ch1-1</strain>
    </source>
</reference>
<keyword evidence="4" id="KW-1185">Reference proteome</keyword>
<keyword evidence="2" id="KW-1133">Transmembrane helix</keyword>
<protein>
    <submittedName>
        <fullName evidence="3">Uncharacterized protein</fullName>
    </submittedName>
</protein>
<accession>A0AAU7NWX1</accession>
<feature type="compositionally biased region" description="Low complexity" evidence="1">
    <location>
        <begin position="42"/>
        <end position="69"/>
    </location>
</feature>
<dbReference type="KEGG" id="mech:Q9L42_004975"/>
<organism evidence="3 4">
    <name type="scientific">Methylomarinum roseum</name>
    <dbReference type="NCBI Taxonomy" id="3067653"/>
    <lineage>
        <taxon>Bacteria</taxon>
        <taxon>Pseudomonadati</taxon>
        <taxon>Pseudomonadota</taxon>
        <taxon>Gammaproteobacteria</taxon>
        <taxon>Methylococcales</taxon>
        <taxon>Methylococcaceae</taxon>
        <taxon>Methylomarinum</taxon>
    </lineage>
</organism>
<keyword evidence="2" id="KW-0472">Membrane</keyword>
<dbReference type="EMBL" id="CP157743">
    <property type="protein sequence ID" value="XBS21480.1"/>
    <property type="molecule type" value="Genomic_DNA"/>
</dbReference>